<evidence type="ECO:0000313" key="4">
    <source>
        <dbReference type="Proteomes" id="UP001157006"/>
    </source>
</evidence>
<dbReference type="PROSITE" id="PS50011">
    <property type="entry name" value="PROTEIN_KINASE_DOM"/>
    <property type="match status" value="1"/>
</dbReference>
<proteinExistence type="predicted"/>
<feature type="domain" description="Protein kinase" evidence="2">
    <location>
        <begin position="37"/>
        <end position="138"/>
    </location>
</feature>
<sequence length="138" mass="15796">MKFSEDIYPHIEDQIQHSSMVPKKYELKELIKATGGFSDQNKLGEGGFGTVYKGILENNKEIAVKRISKNSCQGKQEFIAEVTTIGSLHHKNLVKLIGWCYERKELLLVYEFILNGSLDKYLFDQSSEFEVQCSKVLD</sequence>
<protein>
    <recommendedName>
        <fullName evidence="2">Protein kinase domain-containing protein</fullName>
    </recommendedName>
</protein>
<dbReference type="PANTHER" id="PTHR27006:SF609">
    <property type="entry name" value="(WILD MALAYSIAN BANANA) HYPOTHETICAL PROTEIN"/>
    <property type="match status" value="1"/>
</dbReference>
<dbReference type="PANTHER" id="PTHR27006">
    <property type="entry name" value="PROMASTIGOTE SURFACE ANTIGEN PROTEIN PSA"/>
    <property type="match status" value="1"/>
</dbReference>
<dbReference type="PROSITE" id="PS00107">
    <property type="entry name" value="PROTEIN_KINASE_ATP"/>
    <property type="match status" value="1"/>
</dbReference>
<dbReference type="InterPro" id="IPR000719">
    <property type="entry name" value="Prot_kinase_dom"/>
</dbReference>
<evidence type="ECO:0000259" key="2">
    <source>
        <dbReference type="PROSITE" id="PS50011"/>
    </source>
</evidence>
<organism evidence="3 4">
    <name type="scientific">Vicia faba</name>
    <name type="common">Broad bean</name>
    <name type="synonym">Faba vulgaris</name>
    <dbReference type="NCBI Taxonomy" id="3906"/>
    <lineage>
        <taxon>Eukaryota</taxon>
        <taxon>Viridiplantae</taxon>
        <taxon>Streptophyta</taxon>
        <taxon>Embryophyta</taxon>
        <taxon>Tracheophyta</taxon>
        <taxon>Spermatophyta</taxon>
        <taxon>Magnoliopsida</taxon>
        <taxon>eudicotyledons</taxon>
        <taxon>Gunneridae</taxon>
        <taxon>Pentapetalae</taxon>
        <taxon>rosids</taxon>
        <taxon>fabids</taxon>
        <taxon>Fabales</taxon>
        <taxon>Fabaceae</taxon>
        <taxon>Papilionoideae</taxon>
        <taxon>50 kb inversion clade</taxon>
        <taxon>NPAAA clade</taxon>
        <taxon>Hologalegina</taxon>
        <taxon>IRL clade</taxon>
        <taxon>Fabeae</taxon>
        <taxon>Vicia</taxon>
    </lineage>
</organism>
<accession>A0AAV0ZXL7</accession>
<dbReference type="InterPro" id="IPR017441">
    <property type="entry name" value="Protein_kinase_ATP_BS"/>
</dbReference>
<dbReference type="InterPro" id="IPR001245">
    <property type="entry name" value="Ser-Thr/Tyr_kinase_cat_dom"/>
</dbReference>
<dbReference type="FunFam" id="3.30.200.20:FF:000476">
    <property type="entry name" value="Probable L-type lectin-domain containing receptor kinase S.5"/>
    <property type="match status" value="1"/>
</dbReference>
<keyword evidence="1" id="KW-0067">ATP-binding</keyword>
<dbReference type="EMBL" id="OX451738">
    <property type="protein sequence ID" value="CAI8602228.1"/>
    <property type="molecule type" value="Genomic_DNA"/>
</dbReference>
<evidence type="ECO:0000313" key="3">
    <source>
        <dbReference type="EMBL" id="CAI8602228.1"/>
    </source>
</evidence>
<dbReference type="GO" id="GO:0004672">
    <property type="term" value="F:protein kinase activity"/>
    <property type="evidence" value="ECO:0007669"/>
    <property type="project" value="InterPro"/>
</dbReference>
<dbReference type="AlphaFoldDB" id="A0AAV0ZXL7"/>
<dbReference type="InterPro" id="IPR011009">
    <property type="entry name" value="Kinase-like_dom_sf"/>
</dbReference>
<feature type="binding site" evidence="1">
    <location>
        <position position="65"/>
    </location>
    <ligand>
        <name>ATP</name>
        <dbReference type="ChEBI" id="CHEBI:30616"/>
    </ligand>
</feature>
<dbReference type="SUPFAM" id="SSF56112">
    <property type="entry name" value="Protein kinase-like (PK-like)"/>
    <property type="match status" value="1"/>
</dbReference>
<dbReference type="Pfam" id="PF07714">
    <property type="entry name" value="PK_Tyr_Ser-Thr"/>
    <property type="match status" value="1"/>
</dbReference>
<keyword evidence="1" id="KW-0547">Nucleotide-binding</keyword>
<dbReference type="GO" id="GO:0005524">
    <property type="term" value="F:ATP binding"/>
    <property type="evidence" value="ECO:0007669"/>
    <property type="project" value="UniProtKB-UniRule"/>
</dbReference>
<evidence type="ECO:0000256" key="1">
    <source>
        <dbReference type="PROSITE-ProRule" id="PRU10141"/>
    </source>
</evidence>
<dbReference type="Proteomes" id="UP001157006">
    <property type="component" value="Chromosome 3"/>
</dbReference>
<dbReference type="Gene3D" id="3.30.200.20">
    <property type="entry name" value="Phosphorylase Kinase, domain 1"/>
    <property type="match status" value="1"/>
</dbReference>
<keyword evidence="4" id="KW-1185">Reference proteome</keyword>
<name>A0AAV0ZXL7_VICFA</name>
<gene>
    <name evidence="3" type="ORF">VFH_III030680</name>
</gene>
<reference evidence="3 4" key="1">
    <citation type="submission" date="2023-01" db="EMBL/GenBank/DDBJ databases">
        <authorList>
            <person name="Kreplak J."/>
        </authorList>
    </citation>
    <scope>NUCLEOTIDE SEQUENCE [LARGE SCALE GENOMIC DNA]</scope>
</reference>